<dbReference type="InterPro" id="IPR027417">
    <property type="entry name" value="P-loop_NTPase"/>
</dbReference>
<name>A0ABV2T8M2_9BACT</name>
<keyword evidence="9" id="KW-1185">Reference proteome</keyword>
<dbReference type="RefSeq" id="WP_354661958.1">
    <property type="nucleotide sequence ID" value="NZ_JBEXAC010000002.1"/>
</dbReference>
<dbReference type="SUPFAM" id="SSF52540">
    <property type="entry name" value="P-loop containing nucleoside triphosphate hydrolases"/>
    <property type="match status" value="1"/>
</dbReference>
<dbReference type="EMBL" id="JBEXAC010000002">
    <property type="protein sequence ID" value="MET6999393.1"/>
    <property type="molecule type" value="Genomic_DNA"/>
</dbReference>
<evidence type="ECO:0000256" key="5">
    <source>
        <dbReference type="ARBA" id="ARBA00023136"/>
    </source>
</evidence>
<dbReference type="PANTHER" id="PTHR37937">
    <property type="entry name" value="CONJUGATIVE TRANSFER: DNA TRANSPORT"/>
    <property type="match status" value="1"/>
</dbReference>
<comment type="subcellular location">
    <subcellularLocation>
        <location evidence="1">Cell membrane</location>
        <topology evidence="1">Multi-pass membrane protein</topology>
    </subcellularLocation>
</comment>
<reference evidence="8 9" key="1">
    <citation type="submission" date="2024-06" db="EMBL/GenBank/DDBJ databases">
        <title>Chitinophaga defluvii sp. nov., isolated from municipal sewage.</title>
        <authorList>
            <person name="Zhang L."/>
        </authorList>
    </citation>
    <scope>NUCLEOTIDE SEQUENCE [LARGE SCALE GENOMIC DNA]</scope>
    <source>
        <strain evidence="8 9">H8</strain>
    </source>
</reference>
<keyword evidence="3 6" id="KW-0812">Transmembrane</keyword>
<sequence>MDTGENTQGLRAIADLTRKASFILLALNFYVFCYAAFDQWGLTWDIIKRILQNFGETGIFNSLHYTKSFSFLLLCISLFGSKGKKDEKIKVGTISKYLSIGALLYWGSFLVFYLNWSTQWVAISYIATTIAGFMLFMAGGARLSRLIQIKLTKDIFNEENETFPQEERLLENEFSVNLPGTYRLKGKTRSMWLNLINCFRLVLVAGSPGAGKTFFIIREVIIQCIRRSYCIILYDFKYDDLSIIAYNAWLKYKHLYPVPPKFYVINFDTPINRCNPLEPSTLLDITDATESSRTILLGLNFQWIQKTGDFFVESPINFFTAIIWFLKKYKGGLYCTLPHAIELMQSNYDDLFPILSTEPEIEVLIG</sequence>
<keyword evidence="4 6" id="KW-1133">Transmembrane helix</keyword>
<evidence type="ECO:0000313" key="8">
    <source>
        <dbReference type="EMBL" id="MET6999393.1"/>
    </source>
</evidence>
<feature type="transmembrane region" description="Helical" evidence="6">
    <location>
        <begin position="122"/>
        <end position="143"/>
    </location>
</feature>
<keyword evidence="5 6" id="KW-0472">Membrane</keyword>
<accession>A0ABV2T8M2</accession>
<organism evidence="8 9">
    <name type="scientific">Chitinophaga defluvii</name>
    <dbReference type="NCBI Taxonomy" id="3163343"/>
    <lineage>
        <taxon>Bacteria</taxon>
        <taxon>Pseudomonadati</taxon>
        <taxon>Bacteroidota</taxon>
        <taxon>Chitinophagia</taxon>
        <taxon>Chitinophagales</taxon>
        <taxon>Chitinophagaceae</taxon>
        <taxon>Chitinophaga</taxon>
    </lineage>
</organism>
<proteinExistence type="predicted"/>
<gene>
    <name evidence="8" type="ORF">ABR189_18540</name>
</gene>
<dbReference type="Pfam" id="PF14293">
    <property type="entry name" value="YWFCY"/>
    <property type="match status" value="1"/>
</dbReference>
<evidence type="ECO:0000256" key="3">
    <source>
        <dbReference type="ARBA" id="ARBA00022692"/>
    </source>
</evidence>
<dbReference type="PANTHER" id="PTHR37937:SF1">
    <property type="entry name" value="CONJUGATIVE TRANSFER: DNA TRANSPORT"/>
    <property type="match status" value="1"/>
</dbReference>
<comment type="caution">
    <text evidence="8">The sequence shown here is derived from an EMBL/GenBank/DDBJ whole genome shotgun (WGS) entry which is preliminary data.</text>
</comment>
<evidence type="ECO:0000259" key="7">
    <source>
        <dbReference type="Pfam" id="PF14293"/>
    </source>
</evidence>
<keyword evidence="2" id="KW-1003">Cell membrane</keyword>
<feature type="transmembrane region" description="Helical" evidence="6">
    <location>
        <begin position="97"/>
        <end position="116"/>
    </location>
</feature>
<feature type="domain" description="YWFCY" evidence="7">
    <location>
        <begin position="5"/>
        <end position="148"/>
    </location>
</feature>
<evidence type="ECO:0000313" key="9">
    <source>
        <dbReference type="Proteomes" id="UP001549749"/>
    </source>
</evidence>
<protein>
    <submittedName>
        <fullName evidence="8">YWFCY domain-containing protein</fullName>
    </submittedName>
</protein>
<dbReference type="InterPro" id="IPR051539">
    <property type="entry name" value="T4SS-coupling_protein"/>
</dbReference>
<feature type="transmembrane region" description="Helical" evidence="6">
    <location>
        <begin position="20"/>
        <end position="37"/>
    </location>
</feature>
<evidence type="ECO:0000256" key="1">
    <source>
        <dbReference type="ARBA" id="ARBA00004651"/>
    </source>
</evidence>
<dbReference type="InterPro" id="IPR025988">
    <property type="entry name" value="YWFCY_dom"/>
</dbReference>
<feature type="transmembrane region" description="Helical" evidence="6">
    <location>
        <begin position="57"/>
        <end position="76"/>
    </location>
</feature>
<evidence type="ECO:0000256" key="6">
    <source>
        <dbReference type="SAM" id="Phobius"/>
    </source>
</evidence>
<evidence type="ECO:0000256" key="2">
    <source>
        <dbReference type="ARBA" id="ARBA00022475"/>
    </source>
</evidence>
<dbReference type="Proteomes" id="UP001549749">
    <property type="component" value="Unassembled WGS sequence"/>
</dbReference>
<evidence type="ECO:0000256" key="4">
    <source>
        <dbReference type="ARBA" id="ARBA00022989"/>
    </source>
</evidence>